<proteinExistence type="predicted"/>
<dbReference type="InterPro" id="IPR026950">
    <property type="entry name" value="Caps_assemb_Wzi"/>
</dbReference>
<protein>
    <submittedName>
        <fullName evidence="1">Capsule assembly Wzi family protein</fullName>
    </submittedName>
</protein>
<dbReference type="InterPro" id="IPR038636">
    <property type="entry name" value="Wzi_sf"/>
</dbReference>
<comment type="caution">
    <text evidence="1">The sequence shown here is derived from an EMBL/GenBank/DDBJ whole genome shotgun (WGS) entry which is preliminary data.</text>
</comment>
<dbReference type="Pfam" id="PF14052">
    <property type="entry name" value="Caps_assemb_Wzi"/>
    <property type="match status" value="1"/>
</dbReference>
<accession>A0ABW5BG28</accession>
<dbReference type="RefSeq" id="WP_380806087.1">
    <property type="nucleotide sequence ID" value="NZ_JBHUIV010000025.1"/>
</dbReference>
<dbReference type="EMBL" id="JBHUIV010000025">
    <property type="protein sequence ID" value="MFD2203525.1"/>
    <property type="molecule type" value="Genomic_DNA"/>
</dbReference>
<dbReference type="Gene3D" id="2.40.160.130">
    <property type="entry name" value="Capsule assembly protein Wzi"/>
    <property type="match status" value="1"/>
</dbReference>
<reference evidence="2" key="1">
    <citation type="journal article" date="2019" name="Int. J. Syst. Evol. Microbiol.">
        <title>The Global Catalogue of Microorganisms (GCM) 10K type strain sequencing project: providing services to taxonomists for standard genome sequencing and annotation.</title>
        <authorList>
            <consortium name="The Broad Institute Genomics Platform"/>
            <consortium name="The Broad Institute Genome Sequencing Center for Infectious Disease"/>
            <person name="Wu L."/>
            <person name="Ma J."/>
        </authorList>
    </citation>
    <scope>NUCLEOTIDE SEQUENCE [LARGE SCALE GENOMIC DNA]</scope>
    <source>
        <strain evidence="2">KCTC 19812</strain>
    </source>
</reference>
<dbReference type="Proteomes" id="UP001597414">
    <property type="component" value="Unassembled WGS sequence"/>
</dbReference>
<organism evidence="1 2">
    <name type="scientific">Shivajiella indica</name>
    <dbReference type="NCBI Taxonomy" id="872115"/>
    <lineage>
        <taxon>Bacteria</taxon>
        <taxon>Pseudomonadati</taxon>
        <taxon>Bacteroidota</taxon>
        <taxon>Cytophagia</taxon>
        <taxon>Cytophagales</taxon>
        <taxon>Cyclobacteriaceae</taxon>
        <taxon>Shivajiella</taxon>
    </lineage>
</organism>
<keyword evidence="2" id="KW-1185">Reference proteome</keyword>
<evidence type="ECO:0000313" key="2">
    <source>
        <dbReference type="Proteomes" id="UP001597414"/>
    </source>
</evidence>
<sequence>MFHRLNYSPNRPYGWGDGPMIPSKGLQYYGTIGFYSKILFFNIQFQPEFVLAQNLPYEGFSDEFDLNVIRARFRIYNFGDYPERFGSDGFTNLSWGQSKFTAQFGAFEAGISTQNIWWGPGQWNALIFSNNAQGFPHLTINTVKPAKTFLGNFEGQILSGRLQDSGFVPTQFEELNNDFFRQFSGDWRYLNAINISYNPKWIPGLFVGVSRTFQQYNNLRTDSFGDIFPIFEGFQKERLVEDPSNSGEFDQKGQDQQLSGYFRYFIEKAKFEFYFEYGRRDHALNWREAILNPEHARAYLLGFNKLFSLSKEMRFLQIRGEITHQQESINRYIRNPGLLGGLSWHTHTRARGFANIGQALGVGIGTGSNIQTIEISLVEKFNKFGILFQRLENNQDFYYRAFGQQNERQPWIDLSMGFLFDHQWKNLILNSKVQMINGRNYQWLLAPESTPEFPKGENLFSVYTSASLIYLFNSNFKTSLKNNE</sequence>
<evidence type="ECO:0000313" key="1">
    <source>
        <dbReference type="EMBL" id="MFD2203525.1"/>
    </source>
</evidence>
<gene>
    <name evidence="1" type="ORF">ACFSKV_18235</name>
</gene>
<name>A0ABW5BG28_9BACT</name>